<dbReference type="AlphaFoldDB" id="E2ZG85"/>
<organism evidence="1 2">
    <name type="scientific">Faecalibacterium cf. prausnitzii KLE1255</name>
    <dbReference type="NCBI Taxonomy" id="748224"/>
    <lineage>
        <taxon>Bacteria</taxon>
        <taxon>Bacillati</taxon>
        <taxon>Bacillota</taxon>
        <taxon>Clostridia</taxon>
        <taxon>Eubacteriales</taxon>
        <taxon>Oscillospiraceae</taxon>
        <taxon>Faecalibacterium</taxon>
    </lineage>
</organism>
<evidence type="ECO:0000313" key="2">
    <source>
        <dbReference type="Proteomes" id="UP000006028"/>
    </source>
</evidence>
<sequence length="43" mass="5062">MIVPPKYSFFCFANRPFDCRTSYIFILIESRLVCKLSQSEPTL</sequence>
<accession>E2ZG85</accession>
<dbReference type="EMBL" id="AECU01000049">
    <property type="protein sequence ID" value="EFQ07809.1"/>
    <property type="molecule type" value="Genomic_DNA"/>
</dbReference>
<dbReference type="Proteomes" id="UP000006028">
    <property type="component" value="Unassembled WGS sequence"/>
</dbReference>
<dbReference type="HOGENOM" id="CLU_3233845_0_0_9"/>
<proteinExistence type="predicted"/>
<gene>
    <name evidence="1" type="ORF">HMPREF9436_00668</name>
</gene>
<reference evidence="1 2" key="1">
    <citation type="submission" date="2010-08" db="EMBL/GenBank/DDBJ databases">
        <authorList>
            <person name="Weinstock G."/>
            <person name="Sodergren E."/>
            <person name="Clifton S."/>
            <person name="Fulton L."/>
            <person name="Fulton B."/>
            <person name="Courtney L."/>
            <person name="Fronick C."/>
            <person name="Harrison M."/>
            <person name="Strong C."/>
            <person name="Farmer C."/>
            <person name="Delahaunty K."/>
            <person name="Markovic C."/>
            <person name="Hall O."/>
            <person name="Minx P."/>
            <person name="Tomlinson C."/>
            <person name="Mitreva M."/>
            <person name="Hou S."/>
            <person name="Chen J."/>
            <person name="Wollam A."/>
            <person name="Pepin K.H."/>
            <person name="Johnson M."/>
            <person name="Bhonagiri V."/>
            <person name="Zhang X."/>
            <person name="Suruliraj S."/>
            <person name="Warren W."/>
            <person name="Chinwalla A."/>
            <person name="Mardis E.R."/>
            <person name="Wilson R.K."/>
        </authorList>
    </citation>
    <scope>NUCLEOTIDE SEQUENCE [LARGE SCALE GENOMIC DNA]</scope>
    <source>
        <strain evidence="1 2">KLE1255</strain>
    </source>
</reference>
<dbReference type="STRING" id="748224.HMPREF9436_00668"/>
<protein>
    <submittedName>
        <fullName evidence="1">Uncharacterized protein</fullName>
    </submittedName>
</protein>
<evidence type="ECO:0000313" key="1">
    <source>
        <dbReference type="EMBL" id="EFQ07809.1"/>
    </source>
</evidence>
<name>E2ZG85_9FIRM</name>
<dbReference type="BioCyc" id="FCF748224-HMP:GTSS-3157-MONOMER"/>
<comment type="caution">
    <text evidence="1">The sequence shown here is derived from an EMBL/GenBank/DDBJ whole genome shotgun (WGS) entry which is preliminary data.</text>
</comment>